<gene>
    <name evidence="1" type="ORF">EZS28_038141</name>
</gene>
<proteinExistence type="predicted"/>
<accession>A0A5J4U8U2</accession>
<evidence type="ECO:0000313" key="2">
    <source>
        <dbReference type="Proteomes" id="UP000324800"/>
    </source>
</evidence>
<dbReference type="Proteomes" id="UP000324800">
    <property type="component" value="Unassembled WGS sequence"/>
</dbReference>
<protein>
    <submittedName>
        <fullName evidence="1">Uncharacterized protein</fullName>
    </submittedName>
</protein>
<organism evidence="1 2">
    <name type="scientific">Streblomastix strix</name>
    <dbReference type="NCBI Taxonomy" id="222440"/>
    <lineage>
        <taxon>Eukaryota</taxon>
        <taxon>Metamonada</taxon>
        <taxon>Preaxostyla</taxon>
        <taxon>Oxymonadida</taxon>
        <taxon>Streblomastigidae</taxon>
        <taxon>Streblomastix</taxon>
    </lineage>
</organism>
<reference evidence="1 2" key="1">
    <citation type="submission" date="2019-03" db="EMBL/GenBank/DDBJ databases">
        <title>Single cell metagenomics reveals metabolic interactions within the superorganism composed of flagellate Streblomastix strix and complex community of Bacteroidetes bacteria on its surface.</title>
        <authorList>
            <person name="Treitli S.C."/>
            <person name="Kolisko M."/>
            <person name="Husnik F."/>
            <person name="Keeling P."/>
            <person name="Hampl V."/>
        </authorList>
    </citation>
    <scope>NUCLEOTIDE SEQUENCE [LARGE SCALE GENOMIC DNA]</scope>
    <source>
        <strain evidence="1">ST1C</strain>
    </source>
</reference>
<dbReference type="EMBL" id="SNRW01019485">
    <property type="protein sequence ID" value="KAA6366332.1"/>
    <property type="molecule type" value="Genomic_DNA"/>
</dbReference>
<name>A0A5J4U8U2_9EUKA</name>
<dbReference type="AlphaFoldDB" id="A0A5J4U8U2"/>
<comment type="caution">
    <text evidence="1">The sequence shown here is derived from an EMBL/GenBank/DDBJ whole genome shotgun (WGS) entry which is preliminary data.</text>
</comment>
<evidence type="ECO:0000313" key="1">
    <source>
        <dbReference type="EMBL" id="KAA6366332.1"/>
    </source>
</evidence>
<sequence length="120" mass="13997">MLLFVYEIITAFGNSSVLELPHPFREQMQNEGQLNKLIEIFQYKQYQDKYINYYAACIVGLLFKATPLPSEFGPGIVNMIKDYSKLPNPFYSHVKHHVFSDLSENINNHQLLLENDTLKK</sequence>